<keyword evidence="5 8" id="KW-0479">Metal-binding</keyword>
<dbReference type="EC" id="3.1.26.4" evidence="9"/>
<reference evidence="11" key="2">
    <citation type="submission" date="2021-05" db="EMBL/GenBank/DDBJ databases">
        <authorList>
            <person name="Pain A."/>
        </authorList>
    </citation>
    <scope>NUCLEOTIDE SEQUENCE</scope>
    <source>
        <strain evidence="11">1802A</strain>
    </source>
</reference>
<evidence type="ECO:0000256" key="4">
    <source>
        <dbReference type="ARBA" id="ARBA00022722"/>
    </source>
</evidence>
<evidence type="ECO:0000256" key="1">
    <source>
        <dbReference type="ARBA" id="ARBA00000077"/>
    </source>
</evidence>
<dbReference type="FunFam" id="3.30.420.10:FF:000016">
    <property type="entry name" value="Ribonuclease"/>
    <property type="match status" value="1"/>
</dbReference>
<evidence type="ECO:0000313" key="12">
    <source>
        <dbReference type="Proteomes" id="UP001195914"/>
    </source>
</evidence>
<comment type="caution">
    <text evidence="11">The sequence shown here is derived from an EMBL/GenBank/DDBJ whole genome shotgun (WGS) entry which is preliminary data.</text>
</comment>
<dbReference type="EMBL" id="JAHBMH010000024">
    <property type="protein sequence ID" value="KAK1938606.1"/>
    <property type="molecule type" value="Genomic_DNA"/>
</dbReference>
<keyword evidence="12" id="KW-1185">Reference proteome</keyword>
<dbReference type="Pfam" id="PF01351">
    <property type="entry name" value="RNase_HII"/>
    <property type="match status" value="1"/>
</dbReference>
<dbReference type="PANTHER" id="PTHR10954:SF7">
    <property type="entry name" value="RIBONUCLEASE H2 SUBUNIT A"/>
    <property type="match status" value="1"/>
</dbReference>
<dbReference type="AlphaFoldDB" id="A0AAD9GHJ8"/>
<dbReference type="Proteomes" id="UP001195914">
    <property type="component" value="Unassembled WGS sequence"/>
</dbReference>
<dbReference type="InterPro" id="IPR024567">
    <property type="entry name" value="RNase_HII/HIII_dom"/>
</dbReference>
<feature type="binding site" evidence="8">
    <location>
        <position position="29"/>
    </location>
    <ligand>
        <name>a divalent metal cation</name>
        <dbReference type="ChEBI" id="CHEBI:60240"/>
    </ligand>
</feature>
<dbReference type="NCBIfam" id="TIGR00729">
    <property type="entry name" value="ribonuclease HII"/>
    <property type="match status" value="1"/>
</dbReference>
<evidence type="ECO:0000256" key="6">
    <source>
        <dbReference type="ARBA" id="ARBA00022759"/>
    </source>
</evidence>
<evidence type="ECO:0000313" key="11">
    <source>
        <dbReference type="EMBL" id="KAK1938606.1"/>
    </source>
</evidence>
<dbReference type="InterPro" id="IPR036397">
    <property type="entry name" value="RNaseH_sf"/>
</dbReference>
<comment type="catalytic activity">
    <reaction evidence="1 8 9">
        <text>Endonucleolytic cleavage to 5'-phosphomonoester.</text>
        <dbReference type="EC" id="3.1.26.4"/>
    </reaction>
</comment>
<comment type="cofactor">
    <cofactor evidence="8">
        <name>Mn(2+)</name>
        <dbReference type="ChEBI" id="CHEBI:29035"/>
    </cofactor>
    <cofactor evidence="8">
        <name>Mg(2+)</name>
        <dbReference type="ChEBI" id="CHEBI:18420"/>
    </cofactor>
    <text evidence="8">Manganese or magnesium. Binds 1 divalent metal ion per monomer in the absence of substrate. May bind a second metal ion after substrate binding.</text>
</comment>
<dbReference type="Gene3D" id="1.10.10.460">
    <property type="entry name" value="Ribonuclease hii. Domain 2"/>
    <property type="match status" value="1"/>
</dbReference>
<organism evidence="11 12">
    <name type="scientific">Babesia divergens</name>
    <dbReference type="NCBI Taxonomy" id="32595"/>
    <lineage>
        <taxon>Eukaryota</taxon>
        <taxon>Sar</taxon>
        <taxon>Alveolata</taxon>
        <taxon>Apicomplexa</taxon>
        <taxon>Aconoidasida</taxon>
        <taxon>Piroplasmida</taxon>
        <taxon>Babesiidae</taxon>
        <taxon>Babesia</taxon>
    </lineage>
</organism>
<dbReference type="GO" id="GO:0003723">
    <property type="term" value="F:RNA binding"/>
    <property type="evidence" value="ECO:0007669"/>
    <property type="project" value="UniProtKB-UniRule"/>
</dbReference>
<dbReference type="InterPro" id="IPR023160">
    <property type="entry name" value="RNase_HII_hlx-loop-hlx_cap_dom"/>
</dbReference>
<feature type="binding site" evidence="8">
    <location>
        <position position="139"/>
    </location>
    <ligand>
        <name>a divalent metal cation</name>
        <dbReference type="ChEBI" id="CHEBI:60240"/>
    </ligand>
</feature>
<dbReference type="InterPro" id="IPR004649">
    <property type="entry name" value="RNase_H2_suA"/>
</dbReference>
<dbReference type="CDD" id="cd07181">
    <property type="entry name" value="RNase_HII_eukaryota_like"/>
    <property type="match status" value="1"/>
</dbReference>
<dbReference type="PANTHER" id="PTHR10954">
    <property type="entry name" value="RIBONUCLEASE H2 SUBUNIT A"/>
    <property type="match status" value="1"/>
</dbReference>
<evidence type="ECO:0000256" key="7">
    <source>
        <dbReference type="ARBA" id="ARBA00022801"/>
    </source>
</evidence>
<evidence type="ECO:0000259" key="10">
    <source>
        <dbReference type="PROSITE" id="PS51975"/>
    </source>
</evidence>
<protein>
    <recommendedName>
        <fullName evidence="9">Ribonuclease</fullName>
        <ecNumber evidence="9">3.1.26.4</ecNumber>
    </recommendedName>
</protein>
<reference evidence="11" key="1">
    <citation type="journal article" date="2014" name="Nucleic Acids Res.">
        <title>The evolutionary dynamics of variant antigen genes in Babesia reveal a history of genomic innovation underlying host-parasite interaction.</title>
        <authorList>
            <person name="Jackson A.P."/>
            <person name="Otto T.D."/>
            <person name="Darby A."/>
            <person name="Ramaprasad A."/>
            <person name="Xia D."/>
            <person name="Echaide I.E."/>
            <person name="Farber M."/>
            <person name="Gahlot S."/>
            <person name="Gamble J."/>
            <person name="Gupta D."/>
            <person name="Gupta Y."/>
            <person name="Jackson L."/>
            <person name="Malandrin L."/>
            <person name="Malas T.B."/>
            <person name="Moussa E."/>
            <person name="Nair M."/>
            <person name="Reid A.J."/>
            <person name="Sanders M."/>
            <person name="Sharma J."/>
            <person name="Tracey A."/>
            <person name="Quail M.A."/>
            <person name="Weir W."/>
            <person name="Wastling J.M."/>
            <person name="Hall N."/>
            <person name="Willadsen P."/>
            <person name="Lingelbach K."/>
            <person name="Shiels B."/>
            <person name="Tait A."/>
            <person name="Berriman M."/>
            <person name="Allred D.R."/>
            <person name="Pain A."/>
        </authorList>
    </citation>
    <scope>NUCLEOTIDE SEQUENCE</scope>
    <source>
        <strain evidence="11">1802A</strain>
    </source>
</reference>
<comment type="function">
    <text evidence="9">Endonuclease that specifically degrades the RNA of RNA-DNA hybrids.</text>
</comment>
<comment type="similarity">
    <text evidence="3">Belongs to the RNase HII family. Eukaryotic subfamily.</text>
</comment>
<proteinExistence type="inferred from homology"/>
<keyword evidence="7 8" id="KW-0378">Hydrolase</keyword>
<name>A0AAD9GHJ8_BABDI</name>
<feature type="binding site" evidence="8">
    <location>
        <position position="28"/>
    </location>
    <ligand>
        <name>a divalent metal cation</name>
        <dbReference type="ChEBI" id="CHEBI:60240"/>
    </ligand>
</feature>
<gene>
    <name evidence="11" type="ORF">X943_002672</name>
</gene>
<keyword evidence="4 8" id="KW-0540">Nuclease</keyword>
<feature type="domain" description="RNase H type-2" evidence="10">
    <location>
        <begin position="22"/>
        <end position="245"/>
    </location>
</feature>
<evidence type="ECO:0000256" key="3">
    <source>
        <dbReference type="ARBA" id="ARBA00007058"/>
    </source>
</evidence>
<evidence type="ECO:0000256" key="2">
    <source>
        <dbReference type="ARBA" id="ARBA00001946"/>
    </source>
</evidence>
<evidence type="ECO:0000256" key="5">
    <source>
        <dbReference type="ARBA" id="ARBA00022723"/>
    </source>
</evidence>
<keyword evidence="6 8" id="KW-0255">Endonuclease</keyword>
<evidence type="ECO:0000256" key="9">
    <source>
        <dbReference type="RuleBase" id="RU003515"/>
    </source>
</evidence>
<dbReference type="GO" id="GO:0046872">
    <property type="term" value="F:metal ion binding"/>
    <property type="evidence" value="ECO:0007669"/>
    <property type="project" value="UniProtKB-KW"/>
</dbReference>
<accession>A0AAD9GHJ8</accession>
<comment type="cofactor">
    <cofactor evidence="2">
        <name>Mg(2+)</name>
        <dbReference type="ChEBI" id="CHEBI:18420"/>
    </cofactor>
</comment>
<dbReference type="FunFam" id="1.10.10.460:FF:000001">
    <property type="entry name" value="Ribonuclease"/>
    <property type="match status" value="1"/>
</dbReference>
<dbReference type="GO" id="GO:0006298">
    <property type="term" value="P:mismatch repair"/>
    <property type="evidence" value="ECO:0007669"/>
    <property type="project" value="TreeGrafter"/>
</dbReference>
<dbReference type="InterPro" id="IPR012337">
    <property type="entry name" value="RNaseH-like_sf"/>
</dbReference>
<dbReference type="Gene3D" id="3.30.420.10">
    <property type="entry name" value="Ribonuclease H-like superfamily/Ribonuclease H"/>
    <property type="match status" value="1"/>
</dbReference>
<dbReference type="InterPro" id="IPR001352">
    <property type="entry name" value="RNase_HII/HIII"/>
</dbReference>
<dbReference type="SUPFAM" id="SSF53098">
    <property type="entry name" value="Ribonuclease H-like"/>
    <property type="match status" value="1"/>
</dbReference>
<dbReference type="GO" id="GO:0004523">
    <property type="term" value="F:RNA-DNA hybrid ribonuclease activity"/>
    <property type="evidence" value="ECO:0007669"/>
    <property type="project" value="UniProtKB-UniRule"/>
</dbReference>
<dbReference type="GO" id="GO:0043137">
    <property type="term" value="P:DNA replication, removal of RNA primer"/>
    <property type="evidence" value="ECO:0007669"/>
    <property type="project" value="TreeGrafter"/>
</dbReference>
<dbReference type="GO" id="GO:0032299">
    <property type="term" value="C:ribonuclease H2 complex"/>
    <property type="evidence" value="ECO:0007669"/>
    <property type="project" value="TreeGrafter"/>
</dbReference>
<evidence type="ECO:0000256" key="8">
    <source>
        <dbReference type="PROSITE-ProRule" id="PRU01319"/>
    </source>
</evidence>
<dbReference type="PROSITE" id="PS51975">
    <property type="entry name" value="RNASE_H_2"/>
    <property type="match status" value="1"/>
</dbReference>
<sequence>MPNENLRCFRIFRSGIPDKSVPLMLGIDEAGRGPVLGPMVYGGFVCAIDGDHDRVLKREIGVDDSKKLTAVSRDAKFRQLNTPDRQFAICAEVLTPKFISYKMLQRDSVNLNMISHNSAISIIRHFLSQGFNLKEVYIDAVGSTSKYEEKLKRLFPDLRCVVAIKADSKYAVVSAASIVAKVIRDNMIDTWFKNSDTPIAVGSGYPGDEVTRKLLTSTVDKVFGFSEFVRVSWATAKNILEDSSRITPFEWYDPDDDADSRKKEKQGFVVPQPEYGPFHTLQRVAHL</sequence>